<evidence type="ECO:0000256" key="8">
    <source>
        <dbReference type="ARBA" id="ARBA00023136"/>
    </source>
</evidence>
<keyword evidence="2 12" id="KW-1003">Cell membrane</keyword>
<evidence type="ECO:0000256" key="12">
    <source>
        <dbReference type="HAMAP-Rule" id="MF_00454"/>
    </source>
</evidence>
<evidence type="ECO:0000256" key="1">
    <source>
        <dbReference type="ARBA" id="ARBA00004651"/>
    </source>
</evidence>
<feature type="binding site" evidence="12">
    <location>
        <position position="84"/>
    </location>
    <ligand>
        <name>Na(+)</name>
        <dbReference type="ChEBI" id="CHEBI:29101"/>
        <note>structural</note>
    </ligand>
</feature>
<feature type="transmembrane region" description="Helical" evidence="12">
    <location>
        <begin position="106"/>
        <end position="126"/>
    </location>
</feature>
<comment type="catalytic activity">
    <reaction evidence="11">
        <text>fluoride(in) = fluoride(out)</text>
        <dbReference type="Rhea" id="RHEA:76159"/>
        <dbReference type="ChEBI" id="CHEBI:17051"/>
    </reaction>
    <physiologicalReaction direction="left-to-right" evidence="11">
        <dbReference type="Rhea" id="RHEA:76160"/>
    </physiologicalReaction>
</comment>
<sequence length="129" mass="13729">MNTPLSLTAVEGLLFFLAAASGGMLRFWLSNQLSRWLGMALPWGTLAVNVSGAFAIGYLAAWLLAGANSSLWLIVGIGFLGAYTTVSSFSWQSFSFWHSGRAARAMANVGLTILLGIIAVAFGFYWGQG</sequence>
<evidence type="ECO:0000256" key="11">
    <source>
        <dbReference type="ARBA" id="ARBA00035585"/>
    </source>
</evidence>
<evidence type="ECO:0000256" key="6">
    <source>
        <dbReference type="ARBA" id="ARBA00023053"/>
    </source>
</evidence>
<keyword evidence="8 12" id="KW-0472">Membrane</keyword>
<organism evidence="13 14">
    <name type="scientific">Alkalimonas delamerensis</name>
    <dbReference type="NCBI Taxonomy" id="265981"/>
    <lineage>
        <taxon>Bacteria</taxon>
        <taxon>Pseudomonadati</taxon>
        <taxon>Pseudomonadota</taxon>
        <taxon>Gammaproteobacteria</taxon>
        <taxon>Alkalimonas</taxon>
    </lineage>
</organism>
<feature type="transmembrane region" description="Helical" evidence="12">
    <location>
        <begin position="12"/>
        <end position="29"/>
    </location>
</feature>
<dbReference type="EMBL" id="JAUZVY010000001">
    <property type="protein sequence ID" value="MDP4527888.1"/>
    <property type="molecule type" value="Genomic_DNA"/>
</dbReference>
<dbReference type="RefSeq" id="WP_305944074.1">
    <property type="nucleotide sequence ID" value="NZ_JAUZVY010000001.1"/>
</dbReference>
<feature type="transmembrane region" description="Helical" evidence="12">
    <location>
        <begin position="71"/>
        <end position="94"/>
    </location>
</feature>
<dbReference type="PANTHER" id="PTHR28259">
    <property type="entry name" value="FLUORIDE EXPORT PROTEIN 1-RELATED"/>
    <property type="match status" value="1"/>
</dbReference>
<dbReference type="PANTHER" id="PTHR28259:SF1">
    <property type="entry name" value="FLUORIDE EXPORT PROTEIN 1-RELATED"/>
    <property type="match status" value="1"/>
</dbReference>
<comment type="caution">
    <text evidence="13">The sequence shown here is derived from an EMBL/GenBank/DDBJ whole genome shotgun (WGS) entry which is preliminary data.</text>
</comment>
<comment type="function">
    <text evidence="12">Fluoride-specific ion channel. Important for reducing fluoride concentration in the cell, thus reducing its toxicity.</text>
</comment>
<keyword evidence="9 12" id="KW-0407">Ion channel</keyword>
<dbReference type="HAMAP" id="MF_00454">
    <property type="entry name" value="FluC"/>
    <property type="match status" value="1"/>
</dbReference>
<evidence type="ECO:0000256" key="3">
    <source>
        <dbReference type="ARBA" id="ARBA00022519"/>
    </source>
</evidence>
<keyword evidence="5 12" id="KW-1133">Transmembrane helix</keyword>
<keyword evidence="7 12" id="KW-0406">Ion transport</keyword>
<feature type="transmembrane region" description="Helical" evidence="12">
    <location>
        <begin position="41"/>
        <end position="65"/>
    </location>
</feature>
<dbReference type="Pfam" id="PF02537">
    <property type="entry name" value="CRCB"/>
    <property type="match status" value="1"/>
</dbReference>
<keyword evidence="12" id="KW-0479">Metal-binding</keyword>
<comment type="activity regulation">
    <text evidence="12">Na(+) is not transported, but it plays an essential structural role and its presence is essential for fluoride channel function.</text>
</comment>
<dbReference type="Proteomes" id="UP001236258">
    <property type="component" value="Unassembled WGS sequence"/>
</dbReference>
<evidence type="ECO:0000256" key="7">
    <source>
        <dbReference type="ARBA" id="ARBA00023065"/>
    </source>
</evidence>
<reference evidence="13 14" key="1">
    <citation type="submission" date="2023-08" db="EMBL/GenBank/DDBJ databases">
        <authorList>
            <person name="Joshi A."/>
            <person name="Thite S."/>
        </authorList>
    </citation>
    <scope>NUCLEOTIDE SEQUENCE [LARGE SCALE GENOMIC DNA]</scope>
    <source>
        <strain evidence="13 14">1E1</strain>
    </source>
</reference>
<keyword evidence="14" id="KW-1185">Reference proteome</keyword>
<comment type="subcellular location">
    <subcellularLocation>
        <location evidence="1 12">Cell membrane</location>
        <topology evidence="1 12">Multi-pass membrane protein</topology>
    </subcellularLocation>
</comment>
<accession>A0ABT9GLP5</accession>
<evidence type="ECO:0000256" key="10">
    <source>
        <dbReference type="ARBA" id="ARBA00035120"/>
    </source>
</evidence>
<protein>
    <recommendedName>
        <fullName evidence="12">Fluoride-specific ion channel FluC</fullName>
    </recommendedName>
</protein>
<feature type="binding site" evidence="12">
    <location>
        <position position="81"/>
    </location>
    <ligand>
        <name>Na(+)</name>
        <dbReference type="ChEBI" id="CHEBI:29101"/>
        <note>structural</note>
    </ligand>
</feature>
<proteinExistence type="inferred from homology"/>
<keyword evidence="3" id="KW-0997">Cell inner membrane</keyword>
<evidence type="ECO:0000256" key="4">
    <source>
        <dbReference type="ARBA" id="ARBA00022692"/>
    </source>
</evidence>
<evidence type="ECO:0000313" key="13">
    <source>
        <dbReference type="EMBL" id="MDP4527888.1"/>
    </source>
</evidence>
<keyword evidence="4 12" id="KW-0812">Transmembrane</keyword>
<evidence type="ECO:0000256" key="5">
    <source>
        <dbReference type="ARBA" id="ARBA00022989"/>
    </source>
</evidence>
<dbReference type="InterPro" id="IPR003691">
    <property type="entry name" value="FluC"/>
</dbReference>
<name>A0ABT9GLP5_9GAMM</name>
<gene>
    <name evidence="12" type="primary">fluC</name>
    <name evidence="12" type="synonym">crcB</name>
    <name evidence="13" type="ORF">Q3O59_02420</name>
</gene>
<keyword evidence="6 12" id="KW-0915">Sodium</keyword>
<comment type="similarity">
    <text evidence="10 12">Belongs to the fluoride channel Fluc/FEX (TC 1.A.43) family.</text>
</comment>
<evidence type="ECO:0000313" key="14">
    <source>
        <dbReference type="Proteomes" id="UP001236258"/>
    </source>
</evidence>
<evidence type="ECO:0000256" key="2">
    <source>
        <dbReference type="ARBA" id="ARBA00022475"/>
    </source>
</evidence>
<keyword evidence="12" id="KW-0813">Transport</keyword>
<evidence type="ECO:0000256" key="9">
    <source>
        <dbReference type="ARBA" id="ARBA00023303"/>
    </source>
</evidence>